<dbReference type="CDD" id="cd06186">
    <property type="entry name" value="NOX_Duox_like_FAD_NADP"/>
    <property type="match status" value="1"/>
</dbReference>
<evidence type="ECO:0000256" key="3">
    <source>
        <dbReference type="SAM" id="Phobius"/>
    </source>
</evidence>
<keyword evidence="3" id="KW-0812">Transmembrane</keyword>
<dbReference type="PANTHER" id="PTHR11972:SF153">
    <property type="entry name" value="SUPEROXIDE-GENERATING NADPH OXIDASE HEAVY CHAIN SUBUNIT A"/>
    <property type="match status" value="1"/>
</dbReference>
<dbReference type="InterPro" id="IPR013121">
    <property type="entry name" value="Fe_red_NAD-bd_6"/>
</dbReference>
<evidence type="ECO:0000256" key="1">
    <source>
        <dbReference type="ARBA" id="ARBA00023002"/>
    </source>
</evidence>
<organism evidence="6">
    <name type="scientific">Grammatophora oceanica</name>
    <dbReference type="NCBI Taxonomy" id="210454"/>
    <lineage>
        <taxon>Eukaryota</taxon>
        <taxon>Sar</taxon>
        <taxon>Stramenopiles</taxon>
        <taxon>Ochrophyta</taxon>
        <taxon>Bacillariophyta</taxon>
        <taxon>Fragilariophyceae</taxon>
        <taxon>Fragilariophycidae</taxon>
        <taxon>Rhabdonematales</taxon>
        <taxon>Grammatophoraceae</taxon>
        <taxon>Grammatophora</taxon>
    </lineage>
</organism>
<feature type="region of interest" description="Disordered" evidence="2">
    <location>
        <begin position="476"/>
        <end position="496"/>
    </location>
</feature>
<evidence type="ECO:0008006" key="7">
    <source>
        <dbReference type="Google" id="ProtNLM"/>
    </source>
</evidence>
<dbReference type="GO" id="GO:0016491">
    <property type="term" value="F:oxidoreductase activity"/>
    <property type="evidence" value="ECO:0007669"/>
    <property type="project" value="UniProtKB-KW"/>
</dbReference>
<name>A0A7S1V6H5_9STRA</name>
<keyword evidence="1" id="KW-0560">Oxidoreductase</keyword>
<dbReference type="Pfam" id="PF08022">
    <property type="entry name" value="FAD_binding_8"/>
    <property type="match status" value="1"/>
</dbReference>
<keyword evidence="3" id="KW-0472">Membrane</keyword>
<evidence type="ECO:0000259" key="4">
    <source>
        <dbReference type="Pfam" id="PF08022"/>
    </source>
</evidence>
<accession>A0A7S1V6H5</accession>
<feature type="transmembrane region" description="Helical" evidence="3">
    <location>
        <begin position="64"/>
        <end position="83"/>
    </location>
</feature>
<keyword evidence="3" id="KW-1133">Transmembrane helix</keyword>
<gene>
    <name evidence="6" type="ORF">GOCE00092_LOCUS16188</name>
</gene>
<dbReference type="Gene3D" id="3.40.50.80">
    <property type="entry name" value="Nucleotide-binding domain of ferredoxin-NADP reductase (FNR) module"/>
    <property type="match status" value="1"/>
</dbReference>
<dbReference type="PANTHER" id="PTHR11972">
    <property type="entry name" value="NADPH OXIDASE"/>
    <property type="match status" value="1"/>
</dbReference>
<dbReference type="Pfam" id="PF08030">
    <property type="entry name" value="NAD_binding_6"/>
    <property type="match status" value="1"/>
</dbReference>
<feature type="domain" description="FAD-binding 8" evidence="4">
    <location>
        <begin position="172"/>
        <end position="228"/>
    </location>
</feature>
<dbReference type="GO" id="GO:0005886">
    <property type="term" value="C:plasma membrane"/>
    <property type="evidence" value="ECO:0007669"/>
    <property type="project" value="TreeGrafter"/>
</dbReference>
<dbReference type="InterPro" id="IPR050369">
    <property type="entry name" value="RBOH/FRE"/>
</dbReference>
<dbReference type="InterPro" id="IPR039261">
    <property type="entry name" value="FNR_nucleotide-bd"/>
</dbReference>
<evidence type="ECO:0000259" key="5">
    <source>
        <dbReference type="Pfam" id="PF08030"/>
    </source>
</evidence>
<reference evidence="6" key="1">
    <citation type="submission" date="2021-01" db="EMBL/GenBank/DDBJ databases">
        <authorList>
            <person name="Corre E."/>
            <person name="Pelletier E."/>
            <person name="Niang G."/>
            <person name="Scheremetjew M."/>
            <person name="Finn R."/>
            <person name="Kale V."/>
            <person name="Holt S."/>
            <person name="Cochrane G."/>
            <person name="Meng A."/>
            <person name="Brown T."/>
            <person name="Cohen L."/>
        </authorList>
    </citation>
    <scope>NUCLEOTIDE SEQUENCE</scope>
    <source>
        <strain evidence="6">CCMP 410</strain>
    </source>
</reference>
<proteinExistence type="predicted"/>
<feature type="domain" description="Ferric reductase NAD binding" evidence="5">
    <location>
        <begin position="247"/>
        <end position="320"/>
    </location>
</feature>
<feature type="transmembrane region" description="Helical" evidence="3">
    <location>
        <begin position="24"/>
        <end position="44"/>
    </location>
</feature>
<protein>
    <recommendedName>
        <fullName evidence="7">FAD-binding FR-type domain-containing protein</fullName>
    </recommendedName>
</protein>
<dbReference type="SUPFAM" id="SSF52343">
    <property type="entry name" value="Ferredoxin reductase-like, C-terminal NADP-linked domain"/>
    <property type="match status" value="1"/>
</dbReference>
<evidence type="ECO:0000256" key="2">
    <source>
        <dbReference type="SAM" id="MobiDB-lite"/>
    </source>
</evidence>
<dbReference type="InterPro" id="IPR013112">
    <property type="entry name" value="FAD-bd_8"/>
</dbReference>
<feature type="transmembrane region" description="Helical" evidence="3">
    <location>
        <begin position="95"/>
        <end position="113"/>
    </location>
</feature>
<sequence length="568" mass="64573">MRATTAFLATTPFSMFMFEELHDLHVYCGTTIVYGGIIHTIAHLLRWADQGNMFHLLFTDRSGISGAFIIASCILICFPMMFWKTIRFELRKFTHYLFYIFVIALCFHAPASAVPNGGFAPYVFSILLLWTMLDSLYVYIYMTEKIETTVFNVLPTGIQLTMDVSDRFRKSGEQGGYCYVCFPWIDKNQWHAFSLFENPVNPRQRQIFMQKTGDWTTAVHESLTRNTNRPIWVQGPFPSPYSNSIEYDNQLLVASGIGITPALSVIRRAHQEGARRPNLVWMVRDPHMLEFFMQESYLESGRGWTLVYYTGKQPFVANENMENQNSNICVIHGRPELESVIPAIIQGIETGKGLPEQHGPSKKQQAVVELAEELVRLEMKSGELSSQEKIAHLTRHARKLGFLFTDLVSALEDVLVDEHRHRSNLVVDDGNACMGAIDEEAATVATTASSQDASVCRIYRQDSILKQLPSTASRLSSRDLMKGSKKKNKYAPPTEKDLTTGLLKKRTDPLFTPWESQEGSSEFVKQMPEIEKERWGILYCGGAKILESKLAHIAEDLDLDFHTESFAW</sequence>
<feature type="transmembrane region" description="Helical" evidence="3">
    <location>
        <begin position="119"/>
        <end position="140"/>
    </location>
</feature>
<dbReference type="AlphaFoldDB" id="A0A7S1V6H5"/>
<dbReference type="EMBL" id="HBGK01031061">
    <property type="protein sequence ID" value="CAD9289491.1"/>
    <property type="molecule type" value="Transcribed_RNA"/>
</dbReference>
<evidence type="ECO:0000313" key="6">
    <source>
        <dbReference type="EMBL" id="CAD9289491.1"/>
    </source>
</evidence>